<evidence type="ECO:0000313" key="3">
    <source>
        <dbReference type="RefSeq" id="XP_065660614.1"/>
    </source>
</evidence>
<evidence type="ECO:0000256" key="1">
    <source>
        <dbReference type="SAM" id="SignalP"/>
    </source>
</evidence>
<keyword evidence="2" id="KW-1185">Reference proteome</keyword>
<feature type="chain" id="PRO_5045940963" evidence="1">
    <location>
        <begin position="16"/>
        <end position="176"/>
    </location>
</feature>
<dbReference type="RefSeq" id="XP_065660614.1">
    <property type="nucleotide sequence ID" value="XM_065804542.1"/>
</dbReference>
<gene>
    <name evidence="3" type="primary">LOC100202164</name>
</gene>
<reference evidence="3" key="1">
    <citation type="submission" date="2025-08" db="UniProtKB">
        <authorList>
            <consortium name="RefSeq"/>
        </authorList>
    </citation>
    <scope>IDENTIFICATION</scope>
</reference>
<proteinExistence type="predicted"/>
<dbReference type="Proteomes" id="UP001652625">
    <property type="component" value="Chromosome 09"/>
</dbReference>
<accession>A0ABM4CFW9</accession>
<keyword evidence="1" id="KW-0732">Signal</keyword>
<dbReference type="GeneID" id="100202164"/>
<name>A0ABM4CFW9_HYDVU</name>
<feature type="signal peptide" evidence="1">
    <location>
        <begin position="1"/>
        <end position="15"/>
    </location>
</feature>
<sequence length="176" mass="20011">MDWKVLLFFSVAVYAVEVKEENSHGLDQADLPISQLFSDKRSTIAEPDNKEKILRRDRRGFRSYFYNYLDEIAMSICASIPSEGPGLLYAVRRTCGEKSTCKDICTDPKLRKQGPKEVQSLIWACSESLHVYKRQPSLADNYEDYTDSHKLGLAIYRHYSCTIGGCGPNYCCCRAA</sequence>
<protein>
    <submittedName>
        <fullName evidence="3">Uncharacterized protein LOC100202164 isoform X2</fullName>
    </submittedName>
</protein>
<evidence type="ECO:0000313" key="2">
    <source>
        <dbReference type="Proteomes" id="UP001652625"/>
    </source>
</evidence>
<organism evidence="2 3">
    <name type="scientific">Hydra vulgaris</name>
    <name type="common">Hydra</name>
    <name type="synonym">Hydra attenuata</name>
    <dbReference type="NCBI Taxonomy" id="6087"/>
    <lineage>
        <taxon>Eukaryota</taxon>
        <taxon>Metazoa</taxon>
        <taxon>Cnidaria</taxon>
        <taxon>Hydrozoa</taxon>
        <taxon>Hydroidolina</taxon>
        <taxon>Anthoathecata</taxon>
        <taxon>Aplanulata</taxon>
        <taxon>Hydridae</taxon>
        <taxon>Hydra</taxon>
    </lineage>
</organism>